<evidence type="ECO:0000313" key="3">
    <source>
        <dbReference type="EMBL" id="CAK9877720.1"/>
    </source>
</evidence>
<accession>A0ABP1BP04</accession>
<dbReference type="Proteomes" id="UP001497522">
    <property type="component" value="Chromosome 6"/>
</dbReference>
<name>A0ABP1BP04_9BRYO</name>
<proteinExistence type="predicted"/>
<evidence type="ECO:0000256" key="2">
    <source>
        <dbReference type="SAM" id="SignalP"/>
    </source>
</evidence>
<evidence type="ECO:0000313" key="4">
    <source>
        <dbReference type="Proteomes" id="UP001497522"/>
    </source>
</evidence>
<feature type="chain" id="PRO_5046453720" evidence="2">
    <location>
        <begin position="18"/>
        <end position="151"/>
    </location>
</feature>
<keyword evidence="4" id="KW-1185">Reference proteome</keyword>
<sequence>MGSLLLALGCRSTIAVAAITVTRSTPLGYVSSSSSSSRKHMHCVSTFVSKRNIIKLGLVPDLAAIRAPTRCRNWVPCRAARGEEEGHGQEKEALSSKEGSAKETVESTATEVTESTAQSSNIAGLNKTPDDSISWLLNLITTLSWANWVLH</sequence>
<reference evidence="3" key="1">
    <citation type="submission" date="2024-03" db="EMBL/GenBank/DDBJ databases">
        <authorList>
            <consortium name="ELIXIR-Norway"/>
            <consortium name="Elixir Norway"/>
        </authorList>
    </citation>
    <scope>NUCLEOTIDE SEQUENCE</scope>
</reference>
<keyword evidence="2" id="KW-0732">Signal</keyword>
<protein>
    <submittedName>
        <fullName evidence="3">Uncharacterized protein</fullName>
    </submittedName>
</protein>
<feature type="signal peptide" evidence="2">
    <location>
        <begin position="1"/>
        <end position="17"/>
    </location>
</feature>
<dbReference type="EMBL" id="OZ023707">
    <property type="protein sequence ID" value="CAK9877720.1"/>
    <property type="molecule type" value="Genomic_DNA"/>
</dbReference>
<gene>
    <name evidence="3" type="ORF">CSSPJE1EN2_LOCUS19545</name>
</gene>
<feature type="region of interest" description="Disordered" evidence="1">
    <location>
        <begin position="80"/>
        <end position="124"/>
    </location>
</feature>
<feature type="compositionally biased region" description="Low complexity" evidence="1">
    <location>
        <begin position="106"/>
        <end position="117"/>
    </location>
</feature>
<organism evidence="3 4">
    <name type="scientific">Sphagnum jensenii</name>
    <dbReference type="NCBI Taxonomy" id="128206"/>
    <lineage>
        <taxon>Eukaryota</taxon>
        <taxon>Viridiplantae</taxon>
        <taxon>Streptophyta</taxon>
        <taxon>Embryophyta</taxon>
        <taxon>Bryophyta</taxon>
        <taxon>Sphagnophytina</taxon>
        <taxon>Sphagnopsida</taxon>
        <taxon>Sphagnales</taxon>
        <taxon>Sphagnaceae</taxon>
        <taxon>Sphagnum</taxon>
    </lineage>
</organism>
<evidence type="ECO:0000256" key="1">
    <source>
        <dbReference type="SAM" id="MobiDB-lite"/>
    </source>
</evidence>
<feature type="compositionally biased region" description="Basic and acidic residues" evidence="1">
    <location>
        <begin position="80"/>
        <end position="105"/>
    </location>
</feature>